<evidence type="ECO:0000313" key="2">
    <source>
        <dbReference type="EMBL" id="KAA1088046.1"/>
    </source>
</evidence>
<dbReference type="EMBL" id="VSWC01000119">
    <property type="protein sequence ID" value="KAA1082744.1"/>
    <property type="molecule type" value="Genomic_DNA"/>
</dbReference>
<evidence type="ECO:0000313" key="1">
    <source>
        <dbReference type="EMBL" id="KAA1082744.1"/>
    </source>
</evidence>
<reference evidence="3 4" key="1">
    <citation type="submission" date="2019-05" db="EMBL/GenBank/DDBJ databases">
        <title>Emergence of the Ug99 lineage of the wheat stem rust pathogen through somatic hybridization.</title>
        <authorList>
            <person name="Li F."/>
            <person name="Upadhyaya N.M."/>
            <person name="Sperschneider J."/>
            <person name="Matny O."/>
            <person name="Nguyen-Phuc H."/>
            <person name="Mago R."/>
            <person name="Raley C."/>
            <person name="Miller M.E."/>
            <person name="Silverstein K.A.T."/>
            <person name="Henningsen E."/>
            <person name="Hirsch C.D."/>
            <person name="Visser B."/>
            <person name="Pretorius Z.A."/>
            <person name="Steffenson B.J."/>
            <person name="Schwessinger B."/>
            <person name="Dodds P.N."/>
            <person name="Figueroa M."/>
        </authorList>
    </citation>
    <scope>NUCLEOTIDE SEQUENCE [LARGE SCALE GENOMIC DNA]</scope>
    <source>
        <strain evidence="1">21-0</strain>
        <strain evidence="2 4">Ug99</strain>
    </source>
</reference>
<gene>
    <name evidence="1" type="ORF">PGT21_013114</name>
    <name evidence="2" type="ORF">PGTUg99_023196</name>
</gene>
<dbReference type="EMBL" id="VDEP01000408">
    <property type="protein sequence ID" value="KAA1088046.1"/>
    <property type="molecule type" value="Genomic_DNA"/>
</dbReference>
<evidence type="ECO:0000313" key="3">
    <source>
        <dbReference type="Proteomes" id="UP000324748"/>
    </source>
</evidence>
<dbReference type="AlphaFoldDB" id="A0A5B0NHG2"/>
<name>A0A5B0NHG2_PUCGR</name>
<dbReference type="Proteomes" id="UP000325313">
    <property type="component" value="Unassembled WGS sequence"/>
</dbReference>
<proteinExistence type="predicted"/>
<organism evidence="2 4">
    <name type="scientific">Puccinia graminis f. sp. tritici</name>
    <dbReference type="NCBI Taxonomy" id="56615"/>
    <lineage>
        <taxon>Eukaryota</taxon>
        <taxon>Fungi</taxon>
        <taxon>Dikarya</taxon>
        <taxon>Basidiomycota</taxon>
        <taxon>Pucciniomycotina</taxon>
        <taxon>Pucciniomycetes</taxon>
        <taxon>Pucciniales</taxon>
        <taxon>Pucciniaceae</taxon>
        <taxon>Puccinia</taxon>
    </lineage>
</organism>
<evidence type="ECO:0000313" key="4">
    <source>
        <dbReference type="Proteomes" id="UP000325313"/>
    </source>
</evidence>
<comment type="caution">
    <text evidence="2">The sequence shown here is derived from an EMBL/GenBank/DDBJ whole genome shotgun (WGS) entry which is preliminary data.</text>
</comment>
<accession>A0A5B0NHG2</accession>
<keyword evidence="3" id="KW-1185">Reference proteome</keyword>
<protein>
    <submittedName>
        <fullName evidence="2">Uncharacterized protein</fullName>
    </submittedName>
</protein>
<dbReference type="Proteomes" id="UP000324748">
    <property type="component" value="Unassembled WGS sequence"/>
</dbReference>
<sequence>MRASIIVNGLKKRVTAPGYDLYISLHIAQSSIQLSSVSLKSRAIFGELKSTGLWVHVYAYRFIDIVTTTAPMMQHIVNMNMRRPDLISVF</sequence>